<feature type="transmembrane region" description="Helical" evidence="2">
    <location>
        <begin position="46"/>
        <end position="67"/>
    </location>
</feature>
<dbReference type="RefSeq" id="WP_151541068.1">
    <property type="nucleotide sequence ID" value="NZ_WBMR01000042.1"/>
</dbReference>
<dbReference type="Pfam" id="PF03816">
    <property type="entry name" value="LytR_cpsA_psr"/>
    <property type="match status" value="1"/>
</dbReference>
<comment type="similarity">
    <text evidence="1">Belongs to the LytR/CpsA/Psr (LCP) family.</text>
</comment>
<dbReference type="PANTHER" id="PTHR33392:SF6">
    <property type="entry name" value="POLYISOPRENYL-TEICHOIC ACID--PEPTIDOGLYCAN TEICHOIC ACID TRANSFERASE TAGU"/>
    <property type="match status" value="1"/>
</dbReference>
<dbReference type="Proteomes" id="UP000483004">
    <property type="component" value="Unassembled WGS sequence"/>
</dbReference>
<name>A0A6L3VTB2_9ACTN</name>
<dbReference type="Gene3D" id="3.40.630.190">
    <property type="entry name" value="LCP protein"/>
    <property type="match status" value="1"/>
</dbReference>
<accession>A0A6L3VTB2</accession>
<evidence type="ECO:0000313" key="5">
    <source>
        <dbReference type="Proteomes" id="UP000483004"/>
    </source>
</evidence>
<dbReference type="InterPro" id="IPR004474">
    <property type="entry name" value="LytR_CpsA_psr"/>
</dbReference>
<evidence type="ECO:0000256" key="1">
    <source>
        <dbReference type="ARBA" id="ARBA00006068"/>
    </source>
</evidence>
<dbReference type="NCBIfam" id="TIGR00350">
    <property type="entry name" value="lytR_cpsA_psr"/>
    <property type="match status" value="1"/>
</dbReference>
<keyword evidence="2" id="KW-0812">Transmembrane</keyword>
<comment type="caution">
    <text evidence="4">The sequence shown here is derived from an EMBL/GenBank/DDBJ whole genome shotgun (WGS) entry which is preliminary data.</text>
</comment>
<dbReference type="AlphaFoldDB" id="A0A6L3VTB2"/>
<evidence type="ECO:0000256" key="2">
    <source>
        <dbReference type="SAM" id="Phobius"/>
    </source>
</evidence>
<feature type="domain" description="Cell envelope-related transcriptional attenuator" evidence="3">
    <location>
        <begin position="102"/>
        <end position="257"/>
    </location>
</feature>
<protein>
    <submittedName>
        <fullName evidence="4">LytR family transcriptional regulator</fullName>
    </submittedName>
</protein>
<evidence type="ECO:0000259" key="3">
    <source>
        <dbReference type="Pfam" id="PF03816"/>
    </source>
</evidence>
<keyword evidence="2" id="KW-1133">Transmembrane helix</keyword>
<organism evidence="4 5">
    <name type="scientific">Actinomadura montaniterrae</name>
    <dbReference type="NCBI Taxonomy" id="1803903"/>
    <lineage>
        <taxon>Bacteria</taxon>
        <taxon>Bacillati</taxon>
        <taxon>Actinomycetota</taxon>
        <taxon>Actinomycetes</taxon>
        <taxon>Streptosporangiales</taxon>
        <taxon>Thermomonosporaceae</taxon>
        <taxon>Actinomadura</taxon>
    </lineage>
</organism>
<reference evidence="4 5" key="1">
    <citation type="submission" date="2019-09" db="EMBL/GenBank/DDBJ databases">
        <title>Actinomadura physcomitrii sp. nov., a novel actinomycete isolated from moss [Physcomitrium sphaericum (Ludw) Fuernr].</title>
        <authorList>
            <person name="Liu C."/>
            <person name="Zhuang X."/>
        </authorList>
    </citation>
    <scope>NUCLEOTIDE SEQUENCE [LARGE SCALE GENOMIC DNA]</scope>
    <source>
        <strain evidence="4 5">CYP1-1B</strain>
    </source>
</reference>
<evidence type="ECO:0000313" key="4">
    <source>
        <dbReference type="EMBL" id="KAB2380726.1"/>
    </source>
</evidence>
<keyword evidence="5" id="KW-1185">Reference proteome</keyword>
<dbReference type="PANTHER" id="PTHR33392">
    <property type="entry name" value="POLYISOPRENYL-TEICHOIC ACID--PEPTIDOGLYCAN TEICHOIC ACID TRANSFERASE TAGU"/>
    <property type="match status" value="1"/>
</dbReference>
<gene>
    <name evidence="4" type="ORF">F9B16_17065</name>
</gene>
<sequence>MDDLELLRDLGRELGDEPPATLARQRGRLLDAARARRGFRLPGGRWTLLGVVAAVTAAAILVPAFMLHGRGAPPVAAKTPAAAKAMNILLVGSDARGGGPARSDTIVLVHLPADRARAEAVSIPRDSLVDVPACKSPKGKTIPAYRGLINGAYSVGGVPCLVKAVEKATLVPVDTAVEMDFRGFKGIVNALGGVPVTVPKTILDPQGRPLLPAGRQIVNGEGALAFVRARHGLGDGSDLDRIKRQQQFMAAVARRAKSGVLADPVRLARFLAAVAGSVRTYPRMGPGELEAFAGSLRKLDPGAVRFVTVPVRPAPEDPNRLVFDEARARTVFAPFRNRGM</sequence>
<proteinExistence type="inferred from homology"/>
<dbReference type="InterPro" id="IPR050922">
    <property type="entry name" value="LytR/CpsA/Psr_CW_biosynth"/>
</dbReference>
<dbReference type="EMBL" id="WBMR01000042">
    <property type="protein sequence ID" value="KAB2380726.1"/>
    <property type="molecule type" value="Genomic_DNA"/>
</dbReference>
<dbReference type="OrthoDB" id="3759589at2"/>
<keyword evidence="2" id="KW-0472">Membrane</keyword>